<evidence type="ECO:0000313" key="4">
    <source>
        <dbReference type="Proteomes" id="UP000241394"/>
    </source>
</evidence>
<dbReference type="InterPro" id="IPR005513">
    <property type="entry name" value="LEA_1"/>
</dbReference>
<dbReference type="Pfam" id="PF03760">
    <property type="entry name" value="LEA_1"/>
    <property type="match status" value="1"/>
</dbReference>
<proteinExistence type="inferred from homology"/>
<accession>A0A2R6QRQ5</accession>
<dbReference type="Proteomes" id="UP000241394">
    <property type="component" value="Chromosome LG13"/>
</dbReference>
<organism evidence="3 4">
    <name type="scientific">Actinidia chinensis var. chinensis</name>
    <name type="common">Chinese soft-hair kiwi</name>
    <dbReference type="NCBI Taxonomy" id="1590841"/>
    <lineage>
        <taxon>Eukaryota</taxon>
        <taxon>Viridiplantae</taxon>
        <taxon>Streptophyta</taxon>
        <taxon>Embryophyta</taxon>
        <taxon>Tracheophyta</taxon>
        <taxon>Spermatophyta</taxon>
        <taxon>Magnoliopsida</taxon>
        <taxon>eudicotyledons</taxon>
        <taxon>Gunneridae</taxon>
        <taxon>Pentapetalae</taxon>
        <taxon>asterids</taxon>
        <taxon>Ericales</taxon>
        <taxon>Actinidiaceae</taxon>
        <taxon>Actinidia</taxon>
    </lineage>
</organism>
<dbReference type="OrthoDB" id="758082at2759"/>
<dbReference type="Gramene" id="PSS13804">
    <property type="protein sequence ID" value="PSS13804"/>
    <property type="gene ID" value="CEY00_Acc14415"/>
</dbReference>
<dbReference type="FunCoup" id="A0A2R6QRQ5">
    <property type="interactions" value="66"/>
</dbReference>
<sequence length="163" mass="16941">MQAAKNAAASAKETAANVAASAKAGMDKTKATMQEKVERMTAHDPMQKEMATERKEGKIHQAEYNKQEARENNAAARHASATHGGAGHHYTADRGIENHPMGGTTTQDYLTGPNMSGGYGTGPTGANTGTGLNPRSTDAAYPADADIGTGLKPTRHSGGADYN</sequence>
<feature type="compositionally biased region" description="Low complexity" evidence="2">
    <location>
        <begin position="72"/>
        <end position="83"/>
    </location>
</feature>
<protein>
    <submittedName>
        <fullName evidence="3">Late embryogenesis abundant protein</fullName>
    </submittedName>
</protein>
<keyword evidence="4" id="KW-1185">Reference proteome</keyword>
<feature type="region of interest" description="Disordered" evidence="2">
    <location>
        <begin position="1"/>
        <end position="163"/>
    </location>
</feature>
<reference evidence="3 4" key="1">
    <citation type="submission" date="2017-07" db="EMBL/GenBank/DDBJ databases">
        <title>An improved, manually edited Actinidia chinensis var. chinensis (kiwifruit) genome highlights the challenges associated with draft genomes and gene prediction in plants.</title>
        <authorList>
            <person name="Pilkington S."/>
            <person name="Crowhurst R."/>
            <person name="Hilario E."/>
            <person name="Nardozza S."/>
            <person name="Fraser L."/>
            <person name="Peng Y."/>
            <person name="Gunaseelan K."/>
            <person name="Simpson R."/>
            <person name="Tahir J."/>
            <person name="Deroles S."/>
            <person name="Templeton K."/>
            <person name="Luo Z."/>
            <person name="Davy M."/>
            <person name="Cheng C."/>
            <person name="Mcneilage M."/>
            <person name="Scaglione D."/>
            <person name="Liu Y."/>
            <person name="Zhang Q."/>
            <person name="Datson P."/>
            <person name="De Silva N."/>
            <person name="Gardiner S."/>
            <person name="Bassett H."/>
            <person name="Chagne D."/>
            <person name="Mccallum J."/>
            <person name="Dzierzon H."/>
            <person name="Deng C."/>
            <person name="Wang Y.-Y."/>
            <person name="Barron N."/>
            <person name="Manako K."/>
            <person name="Bowen J."/>
            <person name="Foster T."/>
            <person name="Erridge Z."/>
            <person name="Tiffin H."/>
            <person name="Waite C."/>
            <person name="Davies K."/>
            <person name="Grierson E."/>
            <person name="Laing W."/>
            <person name="Kirk R."/>
            <person name="Chen X."/>
            <person name="Wood M."/>
            <person name="Montefiori M."/>
            <person name="Brummell D."/>
            <person name="Schwinn K."/>
            <person name="Catanach A."/>
            <person name="Fullerton C."/>
            <person name="Li D."/>
            <person name="Meiyalaghan S."/>
            <person name="Nieuwenhuizen N."/>
            <person name="Read N."/>
            <person name="Prakash R."/>
            <person name="Hunter D."/>
            <person name="Zhang H."/>
            <person name="Mckenzie M."/>
            <person name="Knabel M."/>
            <person name="Harris A."/>
            <person name="Allan A."/>
            <person name="Chen A."/>
            <person name="Janssen B."/>
            <person name="Plunkett B."/>
            <person name="Dwamena C."/>
            <person name="Voogd C."/>
            <person name="Leif D."/>
            <person name="Lafferty D."/>
            <person name="Souleyre E."/>
            <person name="Varkonyi-Gasic E."/>
            <person name="Gambi F."/>
            <person name="Hanley J."/>
            <person name="Yao J.-L."/>
            <person name="Cheung J."/>
            <person name="David K."/>
            <person name="Warren B."/>
            <person name="Marsh K."/>
            <person name="Snowden K."/>
            <person name="Lin-Wang K."/>
            <person name="Brian L."/>
            <person name="Martinez-Sanchez M."/>
            <person name="Wang M."/>
            <person name="Ileperuma N."/>
            <person name="Macnee N."/>
            <person name="Campin R."/>
            <person name="Mcatee P."/>
            <person name="Drummond R."/>
            <person name="Espley R."/>
            <person name="Ireland H."/>
            <person name="Wu R."/>
            <person name="Atkinson R."/>
            <person name="Karunairetnam S."/>
            <person name="Bulley S."/>
            <person name="Chunkath S."/>
            <person name="Hanley Z."/>
            <person name="Storey R."/>
            <person name="Thrimawithana A."/>
            <person name="Thomson S."/>
            <person name="David C."/>
            <person name="Testolin R."/>
        </authorList>
    </citation>
    <scope>NUCLEOTIDE SEQUENCE [LARGE SCALE GENOMIC DNA]</scope>
    <source>
        <strain evidence="4">cv. Red5</strain>
        <tissue evidence="3">Young leaf</tissue>
    </source>
</reference>
<feature type="compositionally biased region" description="Basic and acidic residues" evidence="2">
    <location>
        <begin position="25"/>
        <end position="71"/>
    </location>
</feature>
<evidence type="ECO:0000256" key="1">
    <source>
        <dbReference type="ARBA" id="ARBA00010975"/>
    </source>
</evidence>
<dbReference type="PANTHER" id="PTHR33493:SF2">
    <property type="entry name" value="LATE EMBRYOGENESIS ABUNDANT PROTEIN 46"/>
    <property type="match status" value="1"/>
</dbReference>
<dbReference type="EMBL" id="NKQK01000013">
    <property type="protein sequence ID" value="PSS13804.1"/>
    <property type="molecule type" value="Genomic_DNA"/>
</dbReference>
<reference evidence="4" key="2">
    <citation type="journal article" date="2018" name="BMC Genomics">
        <title>A manually annotated Actinidia chinensis var. chinensis (kiwifruit) genome highlights the challenges associated with draft genomes and gene prediction in plants.</title>
        <authorList>
            <person name="Pilkington S.M."/>
            <person name="Crowhurst R."/>
            <person name="Hilario E."/>
            <person name="Nardozza S."/>
            <person name="Fraser L."/>
            <person name="Peng Y."/>
            <person name="Gunaseelan K."/>
            <person name="Simpson R."/>
            <person name="Tahir J."/>
            <person name="Deroles S.C."/>
            <person name="Templeton K."/>
            <person name="Luo Z."/>
            <person name="Davy M."/>
            <person name="Cheng C."/>
            <person name="McNeilage M."/>
            <person name="Scaglione D."/>
            <person name="Liu Y."/>
            <person name="Zhang Q."/>
            <person name="Datson P."/>
            <person name="De Silva N."/>
            <person name="Gardiner S.E."/>
            <person name="Bassett H."/>
            <person name="Chagne D."/>
            <person name="McCallum J."/>
            <person name="Dzierzon H."/>
            <person name="Deng C."/>
            <person name="Wang Y.Y."/>
            <person name="Barron L."/>
            <person name="Manako K."/>
            <person name="Bowen J."/>
            <person name="Foster T.M."/>
            <person name="Erridge Z.A."/>
            <person name="Tiffin H."/>
            <person name="Waite C.N."/>
            <person name="Davies K.M."/>
            <person name="Grierson E.P."/>
            <person name="Laing W.A."/>
            <person name="Kirk R."/>
            <person name="Chen X."/>
            <person name="Wood M."/>
            <person name="Montefiori M."/>
            <person name="Brummell D.A."/>
            <person name="Schwinn K.E."/>
            <person name="Catanach A."/>
            <person name="Fullerton C."/>
            <person name="Li D."/>
            <person name="Meiyalaghan S."/>
            <person name="Nieuwenhuizen N."/>
            <person name="Read N."/>
            <person name="Prakash R."/>
            <person name="Hunter D."/>
            <person name="Zhang H."/>
            <person name="McKenzie M."/>
            <person name="Knabel M."/>
            <person name="Harris A."/>
            <person name="Allan A.C."/>
            <person name="Gleave A."/>
            <person name="Chen A."/>
            <person name="Janssen B.J."/>
            <person name="Plunkett B."/>
            <person name="Ampomah-Dwamena C."/>
            <person name="Voogd C."/>
            <person name="Leif D."/>
            <person name="Lafferty D."/>
            <person name="Souleyre E.J.F."/>
            <person name="Varkonyi-Gasic E."/>
            <person name="Gambi F."/>
            <person name="Hanley J."/>
            <person name="Yao J.L."/>
            <person name="Cheung J."/>
            <person name="David K.M."/>
            <person name="Warren B."/>
            <person name="Marsh K."/>
            <person name="Snowden K.C."/>
            <person name="Lin-Wang K."/>
            <person name="Brian L."/>
            <person name="Martinez-Sanchez M."/>
            <person name="Wang M."/>
            <person name="Ileperuma N."/>
            <person name="Macnee N."/>
            <person name="Campin R."/>
            <person name="McAtee P."/>
            <person name="Drummond R.S.M."/>
            <person name="Espley R.V."/>
            <person name="Ireland H.S."/>
            <person name="Wu R."/>
            <person name="Atkinson R.G."/>
            <person name="Karunairetnam S."/>
            <person name="Bulley S."/>
            <person name="Chunkath S."/>
            <person name="Hanley Z."/>
            <person name="Storey R."/>
            <person name="Thrimawithana A.H."/>
            <person name="Thomson S."/>
            <person name="David C."/>
            <person name="Testolin R."/>
            <person name="Huang H."/>
            <person name="Hellens R.P."/>
            <person name="Schaffer R.J."/>
        </authorList>
    </citation>
    <scope>NUCLEOTIDE SEQUENCE [LARGE SCALE GENOMIC DNA]</scope>
    <source>
        <strain evidence="4">cv. Red5</strain>
    </source>
</reference>
<name>A0A2R6QRQ5_ACTCC</name>
<comment type="similarity">
    <text evidence="1">Belongs to the LEA type 1 family.</text>
</comment>
<dbReference type="AlphaFoldDB" id="A0A2R6QRQ5"/>
<evidence type="ECO:0000313" key="3">
    <source>
        <dbReference type="EMBL" id="PSS13804.1"/>
    </source>
</evidence>
<dbReference type="InParanoid" id="A0A2R6QRQ5"/>
<comment type="caution">
    <text evidence="3">The sequence shown here is derived from an EMBL/GenBank/DDBJ whole genome shotgun (WGS) entry which is preliminary data.</text>
</comment>
<dbReference type="GO" id="GO:0009793">
    <property type="term" value="P:embryo development ending in seed dormancy"/>
    <property type="evidence" value="ECO:0007669"/>
    <property type="project" value="InterPro"/>
</dbReference>
<dbReference type="OMA" id="EAHYTAG"/>
<gene>
    <name evidence="3" type="ORF">CEY00_Acc14415</name>
</gene>
<evidence type="ECO:0000256" key="2">
    <source>
        <dbReference type="SAM" id="MobiDB-lite"/>
    </source>
</evidence>
<dbReference type="STRING" id="1590841.A0A2R6QRQ5"/>
<feature type="compositionally biased region" description="Low complexity" evidence="2">
    <location>
        <begin position="1"/>
        <end position="24"/>
    </location>
</feature>
<dbReference type="PANTHER" id="PTHR33493">
    <property type="entry name" value="LATE EMBRYOGENESIS ABUNDANT PROTEIN 6-RELATED"/>
    <property type="match status" value="1"/>
</dbReference>